<dbReference type="CDD" id="cd00054">
    <property type="entry name" value="EGF_CA"/>
    <property type="match status" value="15"/>
</dbReference>
<feature type="domain" description="EGF-like" evidence="11">
    <location>
        <begin position="294"/>
        <end position="333"/>
    </location>
</feature>
<dbReference type="PANTHER" id="PTHR22963:SF39">
    <property type="entry name" value="DUMPY"/>
    <property type="match status" value="1"/>
</dbReference>
<feature type="domain" description="EGF-like" evidence="11">
    <location>
        <begin position="971"/>
        <end position="1012"/>
    </location>
</feature>
<feature type="domain" description="EGF-like" evidence="11">
    <location>
        <begin position="2356"/>
        <end position="2392"/>
    </location>
</feature>
<dbReference type="PROSITE" id="PS00010">
    <property type="entry name" value="ASX_HYDROXYL"/>
    <property type="match status" value="18"/>
</dbReference>
<feature type="disulfide bond" evidence="9">
    <location>
        <begin position="830"/>
        <end position="847"/>
    </location>
</feature>
<dbReference type="SUPFAM" id="SSF57184">
    <property type="entry name" value="Growth factor receptor domain"/>
    <property type="match status" value="4"/>
</dbReference>
<dbReference type="PROSITE" id="PS01187">
    <property type="entry name" value="EGF_CA"/>
    <property type="match status" value="11"/>
</dbReference>
<evidence type="ECO:0000256" key="10">
    <source>
        <dbReference type="SAM" id="SignalP"/>
    </source>
</evidence>
<dbReference type="InterPro" id="IPR049883">
    <property type="entry name" value="NOTCH1_EGF-like"/>
</dbReference>
<dbReference type="SMART" id="SM00274">
    <property type="entry name" value="FOLN"/>
    <property type="match status" value="15"/>
</dbReference>
<feature type="domain" description="EGF-like" evidence="11">
    <location>
        <begin position="663"/>
        <end position="704"/>
    </location>
</feature>
<dbReference type="FunFam" id="2.10.25.10:FF:000686">
    <property type="entry name" value="Dumpy, isoform Z"/>
    <property type="match status" value="1"/>
</dbReference>
<evidence type="ECO:0000256" key="6">
    <source>
        <dbReference type="ARBA" id="ARBA00022837"/>
    </source>
</evidence>
<dbReference type="SMART" id="SM00289">
    <property type="entry name" value="WR1"/>
    <property type="match status" value="16"/>
</dbReference>
<dbReference type="Gene3D" id="2.10.25.10">
    <property type="entry name" value="Laminin"/>
    <property type="match status" value="22"/>
</dbReference>
<dbReference type="InterPro" id="IPR000742">
    <property type="entry name" value="EGF"/>
</dbReference>
<keyword evidence="8" id="KW-0325">Glycoprotein</keyword>
<feature type="domain" description="EGF-like" evidence="11">
    <location>
        <begin position="456"/>
        <end position="499"/>
    </location>
</feature>
<evidence type="ECO:0000256" key="8">
    <source>
        <dbReference type="ARBA" id="ARBA00023180"/>
    </source>
</evidence>
<feature type="domain" description="EGF-like" evidence="11">
    <location>
        <begin position="208"/>
        <end position="245"/>
    </location>
</feature>
<dbReference type="Pfam" id="PF07645">
    <property type="entry name" value="EGF_CA"/>
    <property type="match status" value="15"/>
</dbReference>
<comment type="subcellular location">
    <subcellularLocation>
        <location evidence="1">Secreted</location>
    </subcellularLocation>
</comment>
<evidence type="ECO:0000256" key="2">
    <source>
        <dbReference type="ARBA" id="ARBA00022525"/>
    </source>
</evidence>
<feature type="domain" description="EGF-like" evidence="11">
    <location>
        <begin position="1671"/>
        <end position="1705"/>
    </location>
</feature>
<keyword evidence="4 10" id="KW-0732">Signal</keyword>
<dbReference type="InterPro" id="IPR018097">
    <property type="entry name" value="EGF_Ca-bd_CS"/>
</dbReference>
<feature type="chain" id="PRO_5036262588" evidence="10">
    <location>
        <begin position="27"/>
        <end position="3368"/>
    </location>
</feature>
<reference evidence="12" key="1">
    <citation type="submission" date="2021-05" db="EMBL/GenBank/DDBJ databases">
        <authorList>
            <person name="Alioto T."/>
            <person name="Alioto T."/>
            <person name="Gomez Garrido J."/>
        </authorList>
    </citation>
    <scope>NUCLEOTIDE SEQUENCE</scope>
</reference>
<keyword evidence="2" id="KW-0964">Secreted</keyword>
<keyword evidence="7 9" id="KW-1015">Disulfide bond</keyword>
<name>A0A8D8YB81_9HEMI</name>
<keyword evidence="5" id="KW-0677">Repeat</keyword>
<feature type="domain" description="EGF-like" evidence="11">
    <location>
        <begin position="2188"/>
        <end position="2229"/>
    </location>
</feature>
<dbReference type="SUPFAM" id="SSF57196">
    <property type="entry name" value="EGF/Laminin"/>
    <property type="match status" value="10"/>
</dbReference>
<dbReference type="FunFam" id="2.10.25.10:FF:000038">
    <property type="entry name" value="Fibrillin 2"/>
    <property type="match status" value="17"/>
</dbReference>
<feature type="domain" description="EGF-like" evidence="11">
    <location>
        <begin position="374"/>
        <end position="415"/>
    </location>
</feature>
<evidence type="ECO:0000256" key="3">
    <source>
        <dbReference type="ARBA" id="ARBA00022536"/>
    </source>
</evidence>
<feature type="domain" description="EGF-like" evidence="11">
    <location>
        <begin position="929"/>
        <end position="970"/>
    </location>
</feature>
<feature type="domain" description="EGF-like" evidence="11">
    <location>
        <begin position="249"/>
        <end position="289"/>
    </location>
</feature>
<dbReference type="PROSITE" id="PS50026">
    <property type="entry name" value="EGF_3"/>
    <property type="match status" value="24"/>
</dbReference>
<protein>
    <submittedName>
        <fullName evidence="12">Fibrillin-1</fullName>
    </submittedName>
</protein>
<dbReference type="Pfam" id="PF12947">
    <property type="entry name" value="EGF_3"/>
    <property type="match status" value="1"/>
</dbReference>
<feature type="domain" description="EGF-like" evidence="11">
    <location>
        <begin position="820"/>
        <end position="859"/>
    </location>
</feature>
<evidence type="ECO:0000256" key="9">
    <source>
        <dbReference type="PROSITE-ProRule" id="PRU00076"/>
    </source>
</evidence>
<feature type="domain" description="EGF-like" evidence="11">
    <location>
        <begin position="1088"/>
        <end position="1129"/>
    </location>
</feature>
<dbReference type="Gene3D" id="2.90.20.10">
    <property type="entry name" value="Plasmodium vivax P25 domain"/>
    <property type="match status" value="1"/>
</dbReference>
<evidence type="ECO:0000256" key="7">
    <source>
        <dbReference type="ARBA" id="ARBA00023157"/>
    </source>
</evidence>
<dbReference type="InterPro" id="IPR001881">
    <property type="entry name" value="EGF-like_Ca-bd_dom"/>
</dbReference>
<feature type="domain" description="EGF-like" evidence="11">
    <location>
        <begin position="1385"/>
        <end position="1425"/>
    </location>
</feature>
<evidence type="ECO:0000256" key="4">
    <source>
        <dbReference type="ARBA" id="ARBA00022729"/>
    </source>
</evidence>
<evidence type="ECO:0000256" key="5">
    <source>
        <dbReference type="ARBA" id="ARBA00022737"/>
    </source>
</evidence>
<evidence type="ECO:0000256" key="1">
    <source>
        <dbReference type="ARBA" id="ARBA00004613"/>
    </source>
</evidence>
<feature type="domain" description="EGF-like" evidence="11">
    <location>
        <begin position="864"/>
        <end position="908"/>
    </location>
</feature>
<evidence type="ECO:0000313" key="12">
    <source>
        <dbReference type="EMBL" id="CAG6725560.1"/>
    </source>
</evidence>
<organism evidence="12">
    <name type="scientific">Cacopsylla melanoneura</name>
    <dbReference type="NCBI Taxonomy" id="428564"/>
    <lineage>
        <taxon>Eukaryota</taxon>
        <taxon>Metazoa</taxon>
        <taxon>Ecdysozoa</taxon>
        <taxon>Arthropoda</taxon>
        <taxon>Hexapoda</taxon>
        <taxon>Insecta</taxon>
        <taxon>Pterygota</taxon>
        <taxon>Neoptera</taxon>
        <taxon>Paraneoptera</taxon>
        <taxon>Hemiptera</taxon>
        <taxon>Sternorrhyncha</taxon>
        <taxon>Psylloidea</taxon>
        <taxon>Psyllidae</taxon>
        <taxon>Psyllinae</taxon>
        <taxon>Cacopsylla</taxon>
    </lineage>
</organism>
<dbReference type="SMART" id="SM00179">
    <property type="entry name" value="EGF_CA"/>
    <property type="match status" value="25"/>
</dbReference>
<feature type="domain" description="EGF-like" evidence="11">
    <location>
        <begin position="539"/>
        <end position="581"/>
    </location>
</feature>
<dbReference type="InterPro" id="IPR026823">
    <property type="entry name" value="cEGF"/>
</dbReference>
<feature type="domain" description="EGF-like" evidence="11">
    <location>
        <begin position="164"/>
        <end position="207"/>
    </location>
</feature>
<feature type="domain" description="EGF-like" evidence="11">
    <location>
        <begin position="1342"/>
        <end position="1384"/>
    </location>
</feature>
<dbReference type="EMBL" id="HBUF01369778">
    <property type="protein sequence ID" value="CAG6725563.1"/>
    <property type="molecule type" value="Transcribed_RNA"/>
</dbReference>
<dbReference type="GO" id="GO:0005576">
    <property type="term" value="C:extracellular region"/>
    <property type="evidence" value="ECO:0007669"/>
    <property type="project" value="UniProtKB-SubCell"/>
</dbReference>
<comment type="caution">
    <text evidence="9">Lacks conserved residue(s) required for the propagation of feature annotation.</text>
</comment>
<dbReference type="InterPro" id="IPR024731">
    <property type="entry name" value="NELL2-like_EGF"/>
</dbReference>
<dbReference type="InterPro" id="IPR009030">
    <property type="entry name" value="Growth_fac_rcpt_cys_sf"/>
</dbReference>
<dbReference type="InterPro" id="IPR006150">
    <property type="entry name" value="Cys_repeat_1"/>
</dbReference>
<dbReference type="EMBL" id="HBUF01369777">
    <property type="protein sequence ID" value="CAG6725560.1"/>
    <property type="molecule type" value="Transcribed_RNA"/>
</dbReference>
<sequence length="3368" mass="350371">MSIMAKMKSLLPLVVWILLDLTYIAAQGGGVGFGIRREIFFLNLEDGYFGCQVNQSTEVLQLYELSRLCDGVHDCYLGSDELKKELKCTSDCVSSDGTRCQNGACLDSLCHCNDGFGGCSCEVPDENECKYRPCDVFAHCTNSLGSFHCSCFPGYTGDGFHCQDINECDNPALASRCVANAECCNLPAHFLCKCRPGYEGDGEVQCTDINECAHPSACGANALCQNYPGNYTCSCQPGFTGNPFEGCIDIDECQYASTHPVCGSGARCTNFPGGYHCECPPGYHGDAFTTGCVDADECINRPCGKDALCSNVDGSYTCTCPPGFIGDPFKLCSDINECSTNPCPVGALCTNTHGSYACSCPPGYRGDPNVSCYDVNECLEMSNPCGTNAKCFNTPGSHLCVCPVGTTGSPVSSCENINECESNPCGSNATCVDTQGSYSCVCKEDFTGDPYQACTDIDECKVLDRPCGASAVCENTSPGYTCLCPQGFSGKPDARVACEQVDVRSLCSSNFECVNNAECTDGTCYCRPGFEARGSLCVDVDECRDNEAACGPQATCTNTPGSFRCDCVEGYVGAPPRIKCKAPCDDVQCSSHAYCKATGLEAFCVCEEGWTYDPQDITAGCIDIDECSHGGCGQGAVCTNTPGSHSCACPTGFTGNAFKQCLNINECSQGPRICGEGAQCVDTPGAYTCVCPEGSTGDPAVQCSSTLVCAKDSECPGNAVCEGTKCHCPEPNTGRDCRHPCESKSCGPYSQCSLLNNVATCLCISGYSGAPGACADIDECAASPCAVGAVCVNEPGSFSCQCPAGSSGDPFKEGCSTPKNPPGCGPSNPCPGSEICVPDEYLGTSVCVCSRGYMRDQKSGICRDLNECTESRDSRPVCGRNAVCKNLPGSYECACPPGFNGNPFNLCEECNTLECQCRPPYQIVNGECTLATCTTAADCKPGAECVNIAGGVSYCACPKGYTPKEDGSCQDVDECTESRHLCGPGASCHNEAGSYSCSCPPPSSGDPLVACTQSRVQCTRDEDCSGPYEKCAAPGTCVCPAPYYRDGAECKSPCERLACGLNAQCSPDPPQCSCLPGYTGDPTSGCLDIDECVTSSPCATSARCVNEKGSYKCVCPKGTSGDPYTLGCAGSGSTRAECRVDGECSPYLQCRAGSCVDPCKGQNCGPHALCEPQDHRASCRCELGYTEGLNGKCVSLCEGIVCATGASCIVTGAGPTCTCLDGARGNPFPGGACIPDLCSSTQPCPAPSVCVAGRCKARCAGVVCGLGAACDIATEKCVCPSFYVGDPEFNCVPPIAMPVCAPSCGPNAHCSYSPDSGTDTMCVCNADTAGNPYAGCGPRLENRASCASRGAGVCGVGAVCEDTSEGVQCSCPAGYRGNPYVQCVDIDECWFPNSCGLNAVCINTQGSYDCRCKEGNAGNPFVACTPVAVAPHTCEDPTTCVCSRSVPCPSGYACKNSHCTDLCANIRCGPRALCVQGQCVCPSDLTGNPTDLVRGCQVKGQCGNDAECKPSEICFQGSGKVRLCVDSCAKVQCGPNALCVGVNHVAQCMCLDGYQGVATDLNLGCQLERSAPKNECSKDADCSSGLICSADPLSGLRKCVNLCANTACGVNELCTVDPTTGAPACDCKSGFSWNAITSACELPSLPQCASNRECQDSLQCRPDALGVLQCVNPCDEFQCPANSTCTSVNHQGTCSCLPGYTGNPELRAGCQPIPLNTCTSDQQCGETQRCSTDATSGIQTCENSCDRVMCGRNAVCVVNNHEPRCVCPPGSYVGDPSIECRLVPCVYNHDCPSSQACDLLSHTCIPACDEGACGSNAVCIAEEHRPVCHCPVGTQPAPSPDIACTRVSNQCLESNPCHPTARCEDTGASGKDGVVCSCPELSVGDPYKTGCVPQGQCPHGDTDCPPNSRCTGGHCVSLCSGSCGPNALCKAVDRRPVCYCPAGFSPVGGEARVGCFRQITTCAGDFECVGNDRCIGGKCQVACLSSSDCSQGERCIGSLCQSPCTSHGQCPAGLACIGGTCGLGCRASGECTTNMICTDNKCSDPCSTPGSMCGPNALCTTLNHTVSCSCPAHFQGHPEPQQGCVRTPVLCIGSRVQCPPEHECEDGVCKKTCAAGADSCALGERCANDRCEKICYAAANCLSGEVCRGGVCIPGCSSDQDCASGQVCSGSKCRCAPGFSLTPSGCMDADECLTNPCHRTASCINTPGSYRCVCKPNTVGDPYLNPGCVPALGCSRPSDCNATLSCIHRRCLNPCSVPENQCGPNSLCDVTNHIPTCTCPQGYLGDPLNMEVGCFKVECSDHSHCAYDRSCDAETNRCINPCDKVTCGNGVCKAANHRALCSCAAGFSLVNNVCQDINECEQNPCHASAVCKNSPGSYSCSCPSSLIGDPFTTGCHPPDACGSDTQCPSSAVCVDGQCMNPCEEGKGKEAACGRNAECTVVNHMMRCTCVGNTVGDPKTGCTRLECTHSTDCAARQVCVSSKCVDPCSLSNACGQNAQCTPDKHAAVCACAEDFTGDPFLGCTRLLYCSGDAQCPSGTRCSNGLCSAACTSSRDCVGEQQCITGLCQPTCRSNTTCPAQHYCASGLCMPDMQCMNDNYCDDSEHCRSNEMGQMQCRPACEGLLCGRNAVCSSSNHKASCACKPGYVGNPAGGQSGHLGCHRVECNMHSDCSGDKVCEENRCKISCLANNPCGPNALCSAEKHKQICYCQPGYTGDAYFGCHLIDVCASKPCAPGARCDNTRGSFKCHCPLGMVGDPYMGPGCQSAAQCTRDDQCPNEARCVKTEGQAKCKGVCEGVRCGPNAECLATEHHSSSCVCRQGYMGNASDTSVGCRPRPQSCHTNSDCPANYYCYGELCRISCQSDEECGLGEKCLQGQCNNPCERQGACGVNSLCNVVAHRKVCFCPRGFTGSPDTECIRMPVSCESSKDCPASSQHTCKDNLCIPKCIGDNDCALNEKCSNGTCLLTCLTHSDCLAGSLCLSHLCSLGCSSDTNCSPSLSCRGSQCADPCAPSPCGPNALCTVSNHRAVCSCPAGLIGLPSANTACVRQPALPCAENRECRGSGTGTGAGSGEVCVEGRCRPLCSQDAGCLTNERCDTAAGVCKPLCHRDDDCSSGEVCRGLLCYPGCRSDTDCPSTQTCMENKCQDPCLSSTACGSNAVCSVSRHEKQCRCPKPLTGDPNLACRHQSSLCSTKGDCSGDQRCSGGLCLSSCRADSNCLTDERCVQGSCRTICNSDSKCDSGQICEDRLCVPGCRTDSLCADNEACVNKHCTDPCTLNSTCGSCSTCLTLSHGPQCTCPLGYSGHPLTGCFPIPARCDGTCPCDETSGYCASQCGQDKDCACGEACSGGRCRVRCSPGKSSGRYNKYVGM</sequence>
<feature type="signal peptide" evidence="10">
    <location>
        <begin position="1"/>
        <end position="26"/>
    </location>
</feature>
<dbReference type="GO" id="GO:0005509">
    <property type="term" value="F:calcium ion binding"/>
    <property type="evidence" value="ECO:0007669"/>
    <property type="project" value="InterPro"/>
</dbReference>
<proteinExistence type="predicted"/>
<dbReference type="InterPro" id="IPR000152">
    <property type="entry name" value="EGF-type_Asp/Asn_hydroxyl_site"/>
</dbReference>
<dbReference type="PROSITE" id="PS01186">
    <property type="entry name" value="EGF_2"/>
    <property type="match status" value="13"/>
</dbReference>
<dbReference type="FunFam" id="2.10.25.10:FF:000555">
    <property type="entry name" value="Dumpy, isoform I"/>
    <property type="match status" value="1"/>
</dbReference>
<keyword evidence="6" id="KW-0106">Calcium</keyword>
<dbReference type="Pfam" id="PF00008">
    <property type="entry name" value="EGF"/>
    <property type="match status" value="2"/>
</dbReference>
<dbReference type="SMART" id="SM00286">
    <property type="entry name" value="PTI"/>
    <property type="match status" value="16"/>
</dbReference>
<feature type="domain" description="EGF-like" evidence="11">
    <location>
        <begin position="416"/>
        <end position="455"/>
    </location>
</feature>
<feature type="domain" description="EGF-like" evidence="11">
    <location>
        <begin position="334"/>
        <end position="373"/>
    </location>
</feature>
<feature type="domain" description="EGF-like" evidence="11">
    <location>
        <begin position="125"/>
        <end position="163"/>
    </location>
</feature>
<dbReference type="Pfam" id="PF12662">
    <property type="entry name" value="cEGF"/>
    <property type="match status" value="1"/>
</dbReference>
<evidence type="ECO:0000259" key="11">
    <source>
        <dbReference type="PROSITE" id="PS50026"/>
    </source>
</evidence>
<accession>A0A8D8YB81</accession>
<dbReference type="PANTHER" id="PTHR22963">
    <property type="entry name" value="ENDOGLIN-RELATED"/>
    <property type="match status" value="1"/>
</dbReference>
<feature type="domain" description="EGF-like" evidence="11">
    <location>
        <begin position="2722"/>
        <end position="2763"/>
    </location>
</feature>
<feature type="domain" description="EGF-like" evidence="11">
    <location>
        <begin position="776"/>
        <end position="816"/>
    </location>
</feature>
<feature type="domain" description="EGF-like" evidence="11">
    <location>
        <begin position="623"/>
        <end position="662"/>
    </location>
</feature>
<keyword evidence="3 9" id="KW-0245">EGF-like domain</keyword>
<dbReference type="InterPro" id="IPR003645">
    <property type="entry name" value="Fol_N"/>
</dbReference>
<dbReference type="SMART" id="SM00181">
    <property type="entry name" value="EGF"/>
    <property type="match status" value="54"/>
</dbReference>